<dbReference type="EMBL" id="SLWV01000011">
    <property type="protein sequence ID" value="TCO74823.1"/>
    <property type="molecule type" value="Genomic_DNA"/>
</dbReference>
<dbReference type="InterPro" id="IPR011051">
    <property type="entry name" value="RmlC_Cupin_sf"/>
</dbReference>
<dbReference type="GO" id="GO:0005829">
    <property type="term" value="C:cytosol"/>
    <property type="evidence" value="ECO:0007669"/>
    <property type="project" value="TreeGrafter"/>
</dbReference>
<evidence type="ECO:0000313" key="3">
    <source>
        <dbReference type="EMBL" id="TCO74823.1"/>
    </source>
</evidence>
<evidence type="ECO:0000313" key="4">
    <source>
        <dbReference type="Proteomes" id="UP000294919"/>
    </source>
</evidence>
<dbReference type="OrthoDB" id="9814553at2"/>
<reference evidence="3 4" key="1">
    <citation type="submission" date="2019-03" db="EMBL/GenBank/DDBJ databases">
        <title>Genomic Encyclopedia of Type Strains, Phase IV (KMG-IV): sequencing the most valuable type-strain genomes for metagenomic binning, comparative biology and taxonomic classification.</title>
        <authorList>
            <person name="Goeker M."/>
        </authorList>
    </citation>
    <scope>NUCLEOTIDE SEQUENCE [LARGE SCALE GENOMIC DNA]</scope>
    <source>
        <strain evidence="3 4">DSM 102940</strain>
    </source>
</reference>
<protein>
    <submittedName>
        <fullName evidence="3">XRE family transcriptional regulator</fullName>
    </submittedName>
</protein>
<dbReference type="PANTHER" id="PTHR46797:SF25">
    <property type="entry name" value="TRANSCRIPTIONAL REGULATOR"/>
    <property type="match status" value="1"/>
</dbReference>
<dbReference type="SMART" id="SM00530">
    <property type="entry name" value="HTH_XRE"/>
    <property type="match status" value="1"/>
</dbReference>
<dbReference type="CDD" id="cd00093">
    <property type="entry name" value="HTH_XRE"/>
    <property type="match status" value="1"/>
</dbReference>
<dbReference type="Gene3D" id="2.60.120.10">
    <property type="entry name" value="Jelly Rolls"/>
    <property type="match status" value="1"/>
</dbReference>
<dbReference type="InterPro" id="IPR050807">
    <property type="entry name" value="TransReg_Diox_bact_type"/>
</dbReference>
<dbReference type="Pfam" id="PF01381">
    <property type="entry name" value="HTH_3"/>
    <property type="match status" value="1"/>
</dbReference>
<dbReference type="RefSeq" id="WP_132245154.1">
    <property type="nucleotide sequence ID" value="NZ_SLWV01000011.1"/>
</dbReference>
<dbReference type="SUPFAM" id="SSF51182">
    <property type="entry name" value="RmlC-like cupins"/>
    <property type="match status" value="1"/>
</dbReference>
<sequence length="187" mass="21638">MAADIGKKIKELRTNKNLTLKDLSEKTNLSIGYLSQLERGLTTIAIDSLENIAKVLDTDIACFFREHKNSKKAVLRNHEKEVFEIINSQFIYYHLTNDVESKNLLPRLIEILPSMMEEKIITYQHEGEEFIYVLEGILTMIIDNEQYALYPGDSAHIDSNRVHNWANYTNKKVKLLTVHTPNFLKKA</sequence>
<accession>A0A4R2KM99</accession>
<dbReference type="InterPro" id="IPR014710">
    <property type="entry name" value="RmlC-like_jellyroll"/>
</dbReference>
<dbReference type="PROSITE" id="PS50943">
    <property type="entry name" value="HTH_CROC1"/>
    <property type="match status" value="1"/>
</dbReference>
<keyword evidence="1" id="KW-0238">DNA-binding</keyword>
<dbReference type="Pfam" id="PF07883">
    <property type="entry name" value="Cupin_2"/>
    <property type="match status" value="1"/>
</dbReference>
<dbReference type="Proteomes" id="UP000294919">
    <property type="component" value="Unassembled WGS sequence"/>
</dbReference>
<dbReference type="GO" id="GO:0003700">
    <property type="term" value="F:DNA-binding transcription factor activity"/>
    <property type="evidence" value="ECO:0007669"/>
    <property type="project" value="TreeGrafter"/>
</dbReference>
<organism evidence="3 4">
    <name type="scientific">Marinisporobacter balticus</name>
    <dbReference type="NCBI Taxonomy" id="2018667"/>
    <lineage>
        <taxon>Bacteria</taxon>
        <taxon>Bacillati</taxon>
        <taxon>Bacillota</taxon>
        <taxon>Clostridia</taxon>
        <taxon>Peptostreptococcales</taxon>
        <taxon>Thermotaleaceae</taxon>
        <taxon>Marinisporobacter</taxon>
    </lineage>
</organism>
<gene>
    <name evidence="3" type="ORF">EV214_11186</name>
</gene>
<evidence type="ECO:0000256" key="1">
    <source>
        <dbReference type="ARBA" id="ARBA00023125"/>
    </source>
</evidence>
<dbReference type="InterPro" id="IPR013096">
    <property type="entry name" value="Cupin_2"/>
</dbReference>
<feature type="domain" description="HTH cro/C1-type" evidence="2">
    <location>
        <begin position="9"/>
        <end position="63"/>
    </location>
</feature>
<evidence type="ECO:0000259" key="2">
    <source>
        <dbReference type="PROSITE" id="PS50943"/>
    </source>
</evidence>
<proteinExistence type="predicted"/>
<dbReference type="CDD" id="cd02209">
    <property type="entry name" value="cupin_XRE_C"/>
    <property type="match status" value="1"/>
</dbReference>
<dbReference type="Gene3D" id="1.10.260.40">
    <property type="entry name" value="lambda repressor-like DNA-binding domains"/>
    <property type="match status" value="1"/>
</dbReference>
<dbReference type="InterPro" id="IPR010982">
    <property type="entry name" value="Lambda_DNA-bd_dom_sf"/>
</dbReference>
<dbReference type="AlphaFoldDB" id="A0A4R2KM99"/>
<dbReference type="InterPro" id="IPR001387">
    <property type="entry name" value="Cro/C1-type_HTH"/>
</dbReference>
<dbReference type="GO" id="GO:0003677">
    <property type="term" value="F:DNA binding"/>
    <property type="evidence" value="ECO:0007669"/>
    <property type="project" value="UniProtKB-KW"/>
</dbReference>
<comment type="caution">
    <text evidence="3">The sequence shown here is derived from an EMBL/GenBank/DDBJ whole genome shotgun (WGS) entry which is preliminary data.</text>
</comment>
<dbReference type="SUPFAM" id="SSF47413">
    <property type="entry name" value="lambda repressor-like DNA-binding domains"/>
    <property type="match status" value="1"/>
</dbReference>
<dbReference type="PANTHER" id="PTHR46797">
    <property type="entry name" value="HTH-TYPE TRANSCRIPTIONAL REGULATOR"/>
    <property type="match status" value="1"/>
</dbReference>
<name>A0A4R2KM99_9FIRM</name>
<keyword evidence="4" id="KW-1185">Reference proteome</keyword>